<name>A0A0C3A0E9_9AGAM</name>
<evidence type="ECO:0000313" key="2">
    <source>
        <dbReference type="EMBL" id="KIM58142.1"/>
    </source>
</evidence>
<reference evidence="3" key="2">
    <citation type="submission" date="2015-01" db="EMBL/GenBank/DDBJ databases">
        <title>Evolutionary Origins and Diversification of the Mycorrhizal Mutualists.</title>
        <authorList>
            <consortium name="DOE Joint Genome Institute"/>
            <consortium name="Mycorrhizal Genomics Consortium"/>
            <person name="Kohler A."/>
            <person name="Kuo A."/>
            <person name="Nagy L.G."/>
            <person name="Floudas D."/>
            <person name="Copeland A."/>
            <person name="Barry K.W."/>
            <person name="Cichocki N."/>
            <person name="Veneault-Fourrey C."/>
            <person name="LaButti K."/>
            <person name="Lindquist E.A."/>
            <person name="Lipzen A."/>
            <person name="Lundell T."/>
            <person name="Morin E."/>
            <person name="Murat C."/>
            <person name="Riley R."/>
            <person name="Ohm R."/>
            <person name="Sun H."/>
            <person name="Tunlid A."/>
            <person name="Henrissat B."/>
            <person name="Grigoriev I.V."/>
            <person name="Hibbett D.S."/>
            <person name="Martin F."/>
        </authorList>
    </citation>
    <scope>NUCLEOTIDE SEQUENCE [LARGE SCALE GENOMIC DNA]</scope>
    <source>
        <strain evidence="3">Foug A</strain>
    </source>
</reference>
<accession>A0A0C3A0E9</accession>
<evidence type="ECO:0000313" key="3">
    <source>
        <dbReference type="Proteomes" id="UP000053989"/>
    </source>
</evidence>
<reference evidence="2 3" key="1">
    <citation type="submission" date="2014-04" db="EMBL/GenBank/DDBJ databases">
        <authorList>
            <consortium name="DOE Joint Genome Institute"/>
            <person name="Kuo A."/>
            <person name="Kohler A."/>
            <person name="Nagy L.G."/>
            <person name="Floudas D."/>
            <person name="Copeland A."/>
            <person name="Barry K.W."/>
            <person name="Cichocki N."/>
            <person name="Veneault-Fourrey C."/>
            <person name="LaButti K."/>
            <person name="Lindquist E.A."/>
            <person name="Lipzen A."/>
            <person name="Lundell T."/>
            <person name="Morin E."/>
            <person name="Murat C."/>
            <person name="Sun H."/>
            <person name="Tunlid A."/>
            <person name="Henrissat B."/>
            <person name="Grigoriev I.V."/>
            <person name="Hibbett D.S."/>
            <person name="Martin F."/>
            <person name="Nordberg H.P."/>
            <person name="Cantor M.N."/>
            <person name="Hua S.X."/>
        </authorList>
    </citation>
    <scope>NUCLEOTIDE SEQUENCE [LARGE SCALE GENOMIC DNA]</scope>
    <source>
        <strain evidence="2 3">Foug A</strain>
    </source>
</reference>
<dbReference type="HOGENOM" id="CLU_689198_0_0_1"/>
<dbReference type="AlphaFoldDB" id="A0A0C3A0E9"/>
<sequence>MAGGASLRGVCSLESRIINQGAKASLPGICRLEPQDPTQNRHPDDCKGKTHSYSAQPSSRIMGTYLWYCDLRPRHSDPRHLRTLQYHRTSLIPPRSPGCTHYQTLLNVAIRDHSTDLNAECEYLANIIRSLPNLAIMSFATASASYTPSTSIPPGIFDALRSNGSSLRVLDWSADGIFPAPRPLEELLKELPHLRILHSHALPWKNGLMPTKALSWLHTLIVSSLLSAPDHCFGPVDTGETPTNLREVIRQSYPGIKVVLIPFLGMINRTCPNLRRITLSIHKFSHLPLNGFFPPPVEYLGVSAEAPQQPRSDYWNLFMILASVRDTVPTLRVVQFINPRNVDALLTQHTKLVVRALELLAGSRFRVECHDGTLLSGWSNGTGLTPSNYLAEKLKAMGKV</sequence>
<feature type="compositionally biased region" description="Basic and acidic residues" evidence="1">
    <location>
        <begin position="39"/>
        <end position="48"/>
    </location>
</feature>
<dbReference type="Proteomes" id="UP000053989">
    <property type="component" value="Unassembled WGS sequence"/>
</dbReference>
<protein>
    <submittedName>
        <fullName evidence="2">Uncharacterized protein</fullName>
    </submittedName>
</protein>
<feature type="region of interest" description="Disordered" evidence="1">
    <location>
        <begin position="34"/>
        <end position="55"/>
    </location>
</feature>
<dbReference type="EMBL" id="KN822090">
    <property type="protein sequence ID" value="KIM58142.1"/>
    <property type="molecule type" value="Genomic_DNA"/>
</dbReference>
<proteinExistence type="predicted"/>
<dbReference type="OrthoDB" id="3256525at2759"/>
<keyword evidence="3" id="KW-1185">Reference proteome</keyword>
<organism evidence="2 3">
    <name type="scientific">Scleroderma citrinum Foug A</name>
    <dbReference type="NCBI Taxonomy" id="1036808"/>
    <lineage>
        <taxon>Eukaryota</taxon>
        <taxon>Fungi</taxon>
        <taxon>Dikarya</taxon>
        <taxon>Basidiomycota</taxon>
        <taxon>Agaricomycotina</taxon>
        <taxon>Agaricomycetes</taxon>
        <taxon>Agaricomycetidae</taxon>
        <taxon>Boletales</taxon>
        <taxon>Sclerodermatineae</taxon>
        <taxon>Sclerodermataceae</taxon>
        <taxon>Scleroderma</taxon>
    </lineage>
</organism>
<evidence type="ECO:0000256" key="1">
    <source>
        <dbReference type="SAM" id="MobiDB-lite"/>
    </source>
</evidence>
<dbReference type="InParanoid" id="A0A0C3A0E9"/>
<gene>
    <name evidence="2" type="ORF">SCLCIDRAFT_28307</name>
</gene>